<evidence type="ECO:0000256" key="5">
    <source>
        <dbReference type="ARBA" id="ARBA00022989"/>
    </source>
</evidence>
<reference evidence="10" key="1">
    <citation type="submission" date="2016-10" db="EMBL/GenBank/DDBJ databases">
        <authorList>
            <person name="Varghese N."/>
            <person name="Submissions S."/>
        </authorList>
    </citation>
    <scope>NUCLEOTIDE SEQUENCE [LARGE SCALE GENOMIC DNA]</scope>
    <source>
        <strain evidence="10">CGMCC 1.10369</strain>
    </source>
</reference>
<feature type="transmembrane region" description="Helical" evidence="7">
    <location>
        <begin position="237"/>
        <end position="259"/>
    </location>
</feature>
<evidence type="ECO:0000256" key="2">
    <source>
        <dbReference type="ARBA" id="ARBA00022448"/>
    </source>
</evidence>
<organism evidence="9 10">
    <name type="scientific">Alkalicoccus daliensis</name>
    <dbReference type="NCBI Taxonomy" id="745820"/>
    <lineage>
        <taxon>Bacteria</taxon>
        <taxon>Bacillati</taxon>
        <taxon>Bacillota</taxon>
        <taxon>Bacilli</taxon>
        <taxon>Bacillales</taxon>
        <taxon>Bacillaceae</taxon>
        <taxon>Alkalicoccus</taxon>
    </lineage>
</organism>
<dbReference type="PANTHER" id="PTHR43124">
    <property type="entry name" value="PURINE EFFLUX PUMP PBUE"/>
    <property type="match status" value="1"/>
</dbReference>
<dbReference type="GO" id="GO:0022857">
    <property type="term" value="F:transmembrane transporter activity"/>
    <property type="evidence" value="ECO:0007669"/>
    <property type="project" value="InterPro"/>
</dbReference>
<dbReference type="RefSeq" id="WP_090841761.1">
    <property type="nucleotide sequence ID" value="NZ_FNIL01000002.1"/>
</dbReference>
<evidence type="ECO:0000256" key="1">
    <source>
        <dbReference type="ARBA" id="ARBA00004651"/>
    </source>
</evidence>
<name>A0A1H0D838_9BACI</name>
<evidence type="ECO:0000256" key="4">
    <source>
        <dbReference type="ARBA" id="ARBA00022692"/>
    </source>
</evidence>
<dbReference type="SUPFAM" id="SSF103473">
    <property type="entry name" value="MFS general substrate transporter"/>
    <property type="match status" value="1"/>
</dbReference>
<proteinExistence type="predicted"/>
<feature type="transmembrane region" description="Helical" evidence="7">
    <location>
        <begin position="266"/>
        <end position="282"/>
    </location>
</feature>
<dbReference type="InterPro" id="IPR036259">
    <property type="entry name" value="MFS_trans_sf"/>
</dbReference>
<evidence type="ECO:0000259" key="8">
    <source>
        <dbReference type="PROSITE" id="PS50850"/>
    </source>
</evidence>
<feature type="transmembrane region" description="Helical" evidence="7">
    <location>
        <begin position="288"/>
        <end position="308"/>
    </location>
</feature>
<dbReference type="InterPro" id="IPR011701">
    <property type="entry name" value="MFS"/>
</dbReference>
<dbReference type="STRING" id="745820.SAMN04488053_102378"/>
<feature type="transmembrane region" description="Helical" evidence="7">
    <location>
        <begin position="198"/>
        <end position="217"/>
    </location>
</feature>
<dbReference type="OrthoDB" id="2957247at2"/>
<protein>
    <submittedName>
        <fullName evidence="9">Predicted arabinose efflux permease, MFS family</fullName>
    </submittedName>
</protein>
<dbReference type="PROSITE" id="PS50850">
    <property type="entry name" value="MFS"/>
    <property type="match status" value="1"/>
</dbReference>
<feature type="transmembrane region" description="Helical" evidence="7">
    <location>
        <begin position="320"/>
        <end position="341"/>
    </location>
</feature>
<keyword evidence="3" id="KW-1003">Cell membrane</keyword>
<feature type="transmembrane region" description="Helical" evidence="7">
    <location>
        <begin position="157"/>
        <end position="177"/>
    </location>
</feature>
<evidence type="ECO:0000256" key="6">
    <source>
        <dbReference type="ARBA" id="ARBA00023136"/>
    </source>
</evidence>
<keyword evidence="2" id="KW-0813">Transport</keyword>
<dbReference type="Pfam" id="PF07690">
    <property type="entry name" value="MFS_1"/>
    <property type="match status" value="1"/>
</dbReference>
<keyword evidence="10" id="KW-1185">Reference proteome</keyword>
<feature type="transmembrane region" description="Helical" evidence="7">
    <location>
        <begin position="347"/>
        <end position="366"/>
    </location>
</feature>
<dbReference type="Gene3D" id="1.20.1250.20">
    <property type="entry name" value="MFS general substrate transporter like domains"/>
    <property type="match status" value="1"/>
</dbReference>
<evidence type="ECO:0000313" key="9">
    <source>
        <dbReference type="EMBL" id="SDN66249.1"/>
    </source>
</evidence>
<accession>A0A1H0D838</accession>
<sequence>MWKIVFPGIAMIGITYAFARYSFGLFLPEISKTLQLTESQAGYVGFAAYAAYTLALLSSPLLIKHFSARKAVLLSGLTAMAGMLGMAGAQGFITLFISAFVAGTGSGWISPAFSQVAAASFSRQQQEKGNTWINTGTSFGLVFTGVVAVIFPEHWRWSYVMFAVLAFLVYQWNAAIVEEKRVPAVKKTQRVPLRKLLLQARWMISASAGIGFISAVYWTFSRSYLTIVHGMSSHESIMFWMVMGSAGIIGGIAGGVIRFLGLHRSYQWGTLTLTISLIALTVPSFPSIYISGILFGISFIFMTGLFIVWGTRQFPSFPSLGVSISFFSLGMGQAAGSLAAGRLIESFSYPAAFILFSIAGCFLLLMKTTILQNRR</sequence>
<feature type="transmembrane region" description="Helical" evidence="7">
    <location>
        <begin position="95"/>
        <end position="119"/>
    </location>
</feature>
<comment type="subcellular location">
    <subcellularLocation>
        <location evidence="1">Cell membrane</location>
        <topology evidence="1">Multi-pass membrane protein</topology>
    </subcellularLocation>
</comment>
<feature type="transmembrane region" description="Helical" evidence="7">
    <location>
        <begin position="131"/>
        <end position="151"/>
    </location>
</feature>
<dbReference type="InterPro" id="IPR020846">
    <property type="entry name" value="MFS_dom"/>
</dbReference>
<feature type="transmembrane region" description="Helical" evidence="7">
    <location>
        <begin position="43"/>
        <end position="63"/>
    </location>
</feature>
<dbReference type="GO" id="GO:0005886">
    <property type="term" value="C:plasma membrane"/>
    <property type="evidence" value="ECO:0007669"/>
    <property type="project" value="UniProtKB-SubCell"/>
</dbReference>
<dbReference type="InterPro" id="IPR050189">
    <property type="entry name" value="MFS_Efflux_Transporters"/>
</dbReference>
<gene>
    <name evidence="9" type="ORF">SAMN04488053_102378</name>
</gene>
<feature type="domain" description="Major facilitator superfamily (MFS) profile" evidence="8">
    <location>
        <begin position="5"/>
        <end position="375"/>
    </location>
</feature>
<dbReference type="Proteomes" id="UP000198778">
    <property type="component" value="Unassembled WGS sequence"/>
</dbReference>
<evidence type="ECO:0000256" key="3">
    <source>
        <dbReference type="ARBA" id="ARBA00022475"/>
    </source>
</evidence>
<dbReference type="AlphaFoldDB" id="A0A1H0D838"/>
<dbReference type="PANTHER" id="PTHR43124:SF3">
    <property type="entry name" value="CHLORAMPHENICOL EFFLUX PUMP RV0191"/>
    <property type="match status" value="1"/>
</dbReference>
<evidence type="ECO:0000313" key="10">
    <source>
        <dbReference type="Proteomes" id="UP000198778"/>
    </source>
</evidence>
<keyword evidence="4 7" id="KW-0812">Transmembrane</keyword>
<feature type="transmembrane region" description="Helical" evidence="7">
    <location>
        <begin position="70"/>
        <end position="89"/>
    </location>
</feature>
<dbReference type="EMBL" id="FNIL01000002">
    <property type="protein sequence ID" value="SDN66249.1"/>
    <property type="molecule type" value="Genomic_DNA"/>
</dbReference>
<evidence type="ECO:0000256" key="7">
    <source>
        <dbReference type="SAM" id="Phobius"/>
    </source>
</evidence>
<keyword evidence="5 7" id="KW-1133">Transmembrane helix</keyword>
<keyword evidence="6 7" id="KW-0472">Membrane</keyword>